<proteinExistence type="inferred from homology"/>
<evidence type="ECO:0000256" key="3">
    <source>
        <dbReference type="ARBA" id="ARBA00022729"/>
    </source>
</evidence>
<dbReference type="CDD" id="cd13898">
    <property type="entry name" value="CuRO_3_Abr2_like"/>
    <property type="match status" value="1"/>
</dbReference>
<keyword evidence="3" id="KW-0732">Signal</keyword>
<feature type="domain" description="Plastocyanin-like" evidence="9">
    <location>
        <begin position="430"/>
        <end position="550"/>
    </location>
</feature>
<dbReference type="PANTHER" id="PTHR11709">
    <property type="entry name" value="MULTI-COPPER OXIDASE"/>
    <property type="match status" value="1"/>
</dbReference>
<keyword evidence="4" id="KW-0677">Repeat</keyword>
<keyword evidence="7" id="KW-0325">Glycoprotein</keyword>
<dbReference type="InterPro" id="IPR011707">
    <property type="entry name" value="Cu-oxidase-like_N"/>
</dbReference>
<dbReference type="SUPFAM" id="SSF49503">
    <property type="entry name" value="Cupredoxins"/>
    <property type="match status" value="3"/>
</dbReference>
<dbReference type="InterPro" id="IPR008972">
    <property type="entry name" value="Cupredoxin"/>
</dbReference>
<name>A0A1J7IX32_9PEZI</name>
<keyword evidence="12" id="KW-1185">Reference proteome</keyword>
<dbReference type="EMBL" id="KV875101">
    <property type="protein sequence ID" value="OIW25641.1"/>
    <property type="molecule type" value="Genomic_DNA"/>
</dbReference>
<dbReference type="InParanoid" id="A0A1J7IX32"/>
<evidence type="ECO:0000259" key="8">
    <source>
        <dbReference type="Pfam" id="PF00394"/>
    </source>
</evidence>
<keyword evidence="2" id="KW-0479">Metal-binding</keyword>
<evidence type="ECO:0000313" key="12">
    <source>
        <dbReference type="Proteomes" id="UP000182658"/>
    </source>
</evidence>
<keyword evidence="5" id="KW-0560">Oxidoreductase</keyword>
<dbReference type="Pfam" id="PF07732">
    <property type="entry name" value="Cu-oxidase_3"/>
    <property type="match status" value="1"/>
</dbReference>
<dbReference type="Proteomes" id="UP000182658">
    <property type="component" value="Unassembled WGS sequence"/>
</dbReference>
<organism evidence="11 12">
    <name type="scientific">Coniochaeta ligniaria NRRL 30616</name>
    <dbReference type="NCBI Taxonomy" id="1408157"/>
    <lineage>
        <taxon>Eukaryota</taxon>
        <taxon>Fungi</taxon>
        <taxon>Dikarya</taxon>
        <taxon>Ascomycota</taxon>
        <taxon>Pezizomycotina</taxon>
        <taxon>Sordariomycetes</taxon>
        <taxon>Sordariomycetidae</taxon>
        <taxon>Coniochaetales</taxon>
        <taxon>Coniochaetaceae</taxon>
        <taxon>Coniochaeta</taxon>
    </lineage>
</organism>
<evidence type="ECO:0000259" key="10">
    <source>
        <dbReference type="Pfam" id="PF07732"/>
    </source>
</evidence>
<feature type="domain" description="Plastocyanin-like" evidence="8">
    <location>
        <begin position="142"/>
        <end position="331"/>
    </location>
</feature>
<dbReference type="CDD" id="cd13850">
    <property type="entry name" value="CuRO_1_Abr2_like"/>
    <property type="match status" value="1"/>
</dbReference>
<sequence length="568" mass="62897">MTWEKGAPDGVQRNMFKINGQFPGPTLEVNEGDDVVVKVRNLSPYNTTVHYHGIEMLGTPWSDGVPGLTQSHIQPGCKFTYRWKATQHGAFYYHAHSQSQANDGLYGPLIIHPAPGTHTPYGLITNSSRSLVAIAAAEKKRIPLLLSDWRHVTSMDEWASSQRTGMETPCFDSILVNGKGRVQCSSKSERDKLTTDEQKAILGIVPGAKLTDKSCLPPEVLAAFAPSPPDFAAIPPNFFYGCNATQGSTEVIHIDQKRTKDETWVMFDMIGAFASQTVQISFDELSMYVIAADGNDIKPQAVNSLLITNGERYTVLIHPQKPKKYTFRVSGVAASQLLWSTAVLDFKIHGQNQSSTPSIPYINEVGANTTADVIFFNVDKAKPYPPQPIPQPADATYKMTMTMGREAIYWAFNLTILPENTEDLTPLLFAPQPNRQDNHTITVPSQHSWVDYIMLTPGRGPTHPIHIHGRHFYVLGRGTGNFTWPTVEEAAVAMPGAFNLVEPPLRDTFATLGAPDSWLVLRRHSDNPGVWLMHCHIQSHLQGGMSVVIQDGLDGLPRIPEEYLHPRC</sequence>
<accession>A0A1J7IX32</accession>
<evidence type="ECO:0000313" key="11">
    <source>
        <dbReference type="EMBL" id="OIW25641.1"/>
    </source>
</evidence>
<evidence type="ECO:0000256" key="6">
    <source>
        <dbReference type="ARBA" id="ARBA00023008"/>
    </source>
</evidence>
<evidence type="ECO:0000256" key="7">
    <source>
        <dbReference type="ARBA" id="ARBA00023180"/>
    </source>
</evidence>
<dbReference type="PROSITE" id="PS00079">
    <property type="entry name" value="MULTICOPPER_OXIDASE1"/>
    <property type="match status" value="1"/>
</dbReference>
<evidence type="ECO:0000256" key="4">
    <source>
        <dbReference type="ARBA" id="ARBA00022737"/>
    </source>
</evidence>
<dbReference type="PANTHER" id="PTHR11709:SF488">
    <property type="entry name" value="LACCASE-RELATED"/>
    <property type="match status" value="1"/>
</dbReference>
<feature type="domain" description="Plastocyanin-like" evidence="10">
    <location>
        <begin position="2"/>
        <end position="114"/>
    </location>
</feature>
<dbReference type="GO" id="GO:0005507">
    <property type="term" value="F:copper ion binding"/>
    <property type="evidence" value="ECO:0007669"/>
    <property type="project" value="InterPro"/>
</dbReference>
<comment type="similarity">
    <text evidence="1">Belongs to the multicopper oxidase family.</text>
</comment>
<evidence type="ECO:0000259" key="9">
    <source>
        <dbReference type="Pfam" id="PF07731"/>
    </source>
</evidence>
<dbReference type="InterPro" id="IPR011706">
    <property type="entry name" value="Cu-oxidase_C"/>
</dbReference>
<reference evidence="11 12" key="1">
    <citation type="submission" date="2016-10" db="EMBL/GenBank/DDBJ databases">
        <title>Draft genome sequence of Coniochaeta ligniaria NRRL30616, a lignocellulolytic fungus for bioabatement of inhibitors in plant biomass hydrolysates.</title>
        <authorList>
            <consortium name="DOE Joint Genome Institute"/>
            <person name="Jimenez D.J."/>
            <person name="Hector R.E."/>
            <person name="Riley R."/>
            <person name="Sun H."/>
            <person name="Grigoriev I.V."/>
            <person name="Van Elsas J.D."/>
            <person name="Nichols N.N."/>
        </authorList>
    </citation>
    <scope>NUCLEOTIDE SEQUENCE [LARGE SCALE GENOMIC DNA]</scope>
    <source>
        <strain evidence="11 12">NRRL 30616</strain>
    </source>
</reference>
<dbReference type="STRING" id="1408157.A0A1J7IX32"/>
<dbReference type="Gene3D" id="2.60.40.420">
    <property type="entry name" value="Cupredoxins - blue copper proteins"/>
    <property type="match status" value="3"/>
</dbReference>
<dbReference type="InterPro" id="IPR002355">
    <property type="entry name" value="Cu_oxidase_Cu_BS"/>
</dbReference>
<protein>
    <submittedName>
        <fullName evidence="11">Multicopper oxidase</fullName>
    </submittedName>
</protein>
<dbReference type="Pfam" id="PF00394">
    <property type="entry name" value="Cu-oxidase"/>
    <property type="match status" value="1"/>
</dbReference>
<dbReference type="InterPro" id="IPR001117">
    <property type="entry name" value="Cu-oxidase_2nd"/>
</dbReference>
<evidence type="ECO:0000256" key="5">
    <source>
        <dbReference type="ARBA" id="ARBA00023002"/>
    </source>
</evidence>
<dbReference type="FunFam" id="2.60.40.420:FF:000036">
    <property type="entry name" value="L-ascorbate oxidase"/>
    <property type="match status" value="1"/>
</dbReference>
<evidence type="ECO:0000256" key="1">
    <source>
        <dbReference type="ARBA" id="ARBA00010609"/>
    </source>
</evidence>
<keyword evidence="6" id="KW-0186">Copper</keyword>
<dbReference type="PROSITE" id="PS00080">
    <property type="entry name" value="MULTICOPPER_OXIDASE2"/>
    <property type="match status" value="1"/>
</dbReference>
<dbReference type="GO" id="GO:0016491">
    <property type="term" value="F:oxidoreductase activity"/>
    <property type="evidence" value="ECO:0007669"/>
    <property type="project" value="UniProtKB-KW"/>
</dbReference>
<gene>
    <name evidence="11" type="ORF">CONLIGDRAFT_656404</name>
</gene>
<dbReference type="AlphaFoldDB" id="A0A1J7IX32"/>
<dbReference type="OrthoDB" id="2121828at2759"/>
<dbReference type="InterPro" id="IPR033138">
    <property type="entry name" value="Cu_oxidase_CS"/>
</dbReference>
<dbReference type="Pfam" id="PF07731">
    <property type="entry name" value="Cu-oxidase_2"/>
    <property type="match status" value="1"/>
</dbReference>
<dbReference type="InterPro" id="IPR045087">
    <property type="entry name" value="Cu-oxidase_fam"/>
</dbReference>
<evidence type="ECO:0000256" key="2">
    <source>
        <dbReference type="ARBA" id="ARBA00022723"/>
    </source>
</evidence>